<keyword evidence="1" id="KW-0472">Membrane</keyword>
<dbReference type="InParanoid" id="W0RP25"/>
<dbReference type="RefSeq" id="WP_025413835.1">
    <property type="nucleotide sequence ID" value="NZ_CP007129.1"/>
</dbReference>
<feature type="transmembrane region" description="Helical" evidence="1">
    <location>
        <begin position="190"/>
        <end position="211"/>
    </location>
</feature>
<keyword evidence="1" id="KW-0812">Transmembrane</keyword>
<dbReference type="AlphaFoldDB" id="W0RP25"/>
<organism evidence="2 3">
    <name type="scientific">Gemmatirosa kalamazoonensis</name>
    <dbReference type="NCBI Taxonomy" id="861299"/>
    <lineage>
        <taxon>Bacteria</taxon>
        <taxon>Pseudomonadati</taxon>
        <taxon>Gemmatimonadota</taxon>
        <taxon>Gemmatimonadia</taxon>
        <taxon>Gemmatimonadales</taxon>
        <taxon>Gemmatimonadaceae</taxon>
        <taxon>Gemmatirosa</taxon>
    </lineage>
</organism>
<evidence type="ECO:0000313" key="2">
    <source>
        <dbReference type="EMBL" id="AHG92496.1"/>
    </source>
</evidence>
<dbReference type="InterPro" id="IPR010374">
    <property type="entry name" value="DUF969"/>
</dbReference>
<feature type="transmembrane region" description="Helical" evidence="1">
    <location>
        <begin position="56"/>
        <end position="74"/>
    </location>
</feature>
<evidence type="ECO:0008006" key="4">
    <source>
        <dbReference type="Google" id="ProtNLM"/>
    </source>
</evidence>
<keyword evidence="1" id="KW-1133">Transmembrane helix</keyword>
<sequence length="234" mass="24852">MLTLLGILVVVLGFALRVNPLLVVAVAALVTGLVSGHGPLDVVALLGRAFRDSRSVPIVWLALPVIGLLERAGLKERARDVVSRVRVATTGRVLLVYLAVRQITAALGLTSLGGHPQMVRPLVAPMAESAAEARFGALTDATRHRIRAHAAAVDNVGVFFGEDVFIAIGSILLIRGFLEQSGIRVEPARLALWAIPTAIAAFLIHGTRLLLLDRSLRREAALPNDVADEAERGA</sequence>
<gene>
    <name evidence="2" type="ORF">J421_4961</name>
</gene>
<geneLocation type="plasmid" evidence="2 3">
    <name>1</name>
</geneLocation>
<dbReference type="Pfam" id="PF06149">
    <property type="entry name" value="DUF969"/>
    <property type="match status" value="1"/>
</dbReference>
<feature type="transmembrane region" description="Helical" evidence="1">
    <location>
        <begin position="152"/>
        <end position="178"/>
    </location>
</feature>
<dbReference type="OrthoDB" id="80065at2"/>
<dbReference type="PATRIC" id="fig|861299.3.peg.5016"/>
<accession>W0RP25</accession>
<keyword evidence="2" id="KW-0614">Plasmid</keyword>
<dbReference type="KEGG" id="gba:J421_4961"/>
<dbReference type="Proteomes" id="UP000019151">
    <property type="component" value="Plasmid 1"/>
</dbReference>
<evidence type="ECO:0000256" key="1">
    <source>
        <dbReference type="SAM" id="Phobius"/>
    </source>
</evidence>
<proteinExistence type="predicted"/>
<reference evidence="2 3" key="1">
    <citation type="journal article" date="2014" name="Genome Announc.">
        <title>Genome Sequence and Methylome of Soil Bacterium Gemmatirosa kalamazoonensis KBS708T, a Member of the Rarely Cultivated Gemmatimonadetes Phylum.</title>
        <authorList>
            <person name="Debruyn J.M."/>
            <person name="Radosevich M."/>
            <person name="Wommack K.E."/>
            <person name="Polson S.W."/>
            <person name="Hauser L.J."/>
            <person name="Fawaz M.N."/>
            <person name="Korlach J."/>
            <person name="Tsai Y.C."/>
        </authorList>
    </citation>
    <scope>NUCLEOTIDE SEQUENCE [LARGE SCALE GENOMIC DNA]</scope>
    <source>
        <strain evidence="2 3">KBS708</strain>
        <plasmid evidence="3">Plasmid 1</plasmid>
    </source>
</reference>
<dbReference type="HOGENOM" id="CLU_099769_0_0_0"/>
<protein>
    <recommendedName>
        <fullName evidence="4">DUF969 domain-containing protein</fullName>
    </recommendedName>
</protein>
<evidence type="ECO:0000313" key="3">
    <source>
        <dbReference type="Proteomes" id="UP000019151"/>
    </source>
</evidence>
<dbReference type="EMBL" id="CP007129">
    <property type="protein sequence ID" value="AHG92496.1"/>
    <property type="molecule type" value="Genomic_DNA"/>
</dbReference>
<name>W0RP25_9BACT</name>
<keyword evidence="3" id="KW-1185">Reference proteome</keyword>